<dbReference type="HOGENOM" id="CLU_100715_4_1_4"/>
<dbReference type="Pfam" id="PF01042">
    <property type="entry name" value="Ribonuc_L-PSP"/>
    <property type="match status" value="1"/>
</dbReference>
<protein>
    <submittedName>
        <fullName evidence="1">Endoribonuclease L-PSP</fullName>
    </submittedName>
</protein>
<geneLocation type="plasmid" evidence="1">
    <name>megaplasmid</name>
</geneLocation>
<dbReference type="EMBL" id="CP000092">
    <property type="protein sequence ID" value="AAZ65688.1"/>
    <property type="molecule type" value="Genomic_DNA"/>
</dbReference>
<reference evidence="1" key="1">
    <citation type="submission" date="2005-08" db="EMBL/GenBank/DDBJ databases">
        <title>Complete sequence of a megaplasmid of Ralstonia eutropha JMP134.</title>
        <authorList>
            <person name="Copeland A."/>
            <person name="Lucas S."/>
            <person name="Lapidus A."/>
            <person name="Barry K."/>
            <person name="Detter J.C."/>
            <person name="Glavina T."/>
            <person name="Hammon N."/>
            <person name="Israni S."/>
            <person name="Pitluck S."/>
            <person name="Goltsman E."/>
            <person name="Martinez M."/>
            <person name="Vergez L."/>
            <person name="Larimer F."/>
            <person name="Land M."/>
            <person name="Lykidis A."/>
            <person name="Richardson P."/>
        </authorList>
    </citation>
    <scope>NUCLEOTIDE SEQUENCE [LARGE SCALE GENOMIC DNA]</scope>
    <source>
        <strain evidence="1">JMP134</strain>
        <plasmid evidence="1">megaplasmid</plasmid>
    </source>
</reference>
<dbReference type="OrthoDB" id="9809792at2"/>
<dbReference type="Gene3D" id="3.30.1330.40">
    <property type="entry name" value="RutC-like"/>
    <property type="match status" value="1"/>
</dbReference>
<dbReference type="KEGG" id="reu:Reut_C6387"/>
<dbReference type="CDD" id="cd02198">
    <property type="entry name" value="YjgH_like"/>
    <property type="match status" value="1"/>
</dbReference>
<dbReference type="GO" id="GO:0005829">
    <property type="term" value="C:cytosol"/>
    <property type="evidence" value="ECO:0007669"/>
    <property type="project" value="TreeGrafter"/>
</dbReference>
<dbReference type="SUPFAM" id="SSF55298">
    <property type="entry name" value="YjgF-like"/>
    <property type="match status" value="1"/>
</dbReference>
<dbReference type="InterPro" id="IPR006175">
    <property type="entry name" value="YjgF/YER057c/UK114"/>
</dbReference>
<sequence length="137" mass="14709">MASTAKRQSIVPPAFQAWHDTYHFSPATRVGDTIWVSGQVGVDTQMKLGEGVEEQARIAFDSLKSILAAAGAGLADVVELTTFHTNLQADIERFSAVKDEYFPRPFPSWTAVGVSQLALPEMCIEIRAVAVAGSGEA</sequence>
<dbReference type="GO" id="GO:0019239">
    <property type="term" value="F:deaminase activity"/>
    <property type="evidence" value="ECO:0007669"/>
    <property type="project" value="TreeGrafter"/>
</dbReference>
<dbReference type="PANTHER" id="PTHR11803:SF44">
    <property type="entry name" value="RUTC FAMILY PROTEIN YJGH"/>
    <property type="match status" value="1"/>
</dbReference>
<dbReference type="InterPro" id="IPR035959">
    <property type="entry name" value="RutC-like_sf"/>
</dbReference>
<dbReference type="AlphaFoldDB" id="Q46ME6"/>
<dbReference type="InterPro" id="IPR038743">
    <property type="entry name" value="YjgH-like"/>
</dbReference>
<organism evidence="1">
    <name type="scientific">Cupriavidus pinatubonensis (strain JMP 134 / LMG 1197)</name>
    <name type="common">Cupriavidus necator (strain JMP 134)</name>
    <dbReference type="NCBI Taxonomy" id="264198"/>
    <lineage>
        <taxon>Bacteria</taxon>
        <taxon>Pseudomonadati</taxon>
        <taxon>Pseudomonadota</taxon>
        <taxon>Betaproteobacteria</taxon>
        <taxon>Burkholderiales</taxon>
        <taxon>Burkholderiaceae</taxon>
        <taxon>Cupriavidus</taxon>
    </lineage>
</organism>
<keyword evidence="1" id="KW-0614">Plasmid</keyword>
<dbReference type="PANTHER" id="PTHR11803">
    <property type="entry name" value="2-IMINOBUTANOATE/2-IMINOPROPANOATE DEAMINASE RIDA"/>
    <property type="match status" value="1"/>
</dbReference>
<proteinExistence type="predicted"/>
<gene>
    <name evidence="1" type="ordered locus">Reut_C6387</name>
</gene>
<evidence type="ECO:0000313" key="1">
    <source>
        <dbReference type="EMBL" id="AAZ65688.1"/>
    </source>
</evidence>
<name>Q46ME6_CUPPJ</name>
<accession>Q46ME6</accession>
<dbReference type="eggNOG" id="COG0251">
    <property type="taxonomic scope" value="Bacteria"/>
</dbReference>